<comment type="similarity">
    <text evidence="14 16">Belongs to the type III pantothenate kinase family.</text>
</comment>
<keyword evidence="13 16" id="KW-0173">Coenzyme A biosynthesis</keyword>
<evidence type="ECO:0000256" key="7">
    <source>
        <dbReference type="ARBA" id="ARBA00022490"/>
    </source>
</evidence>
<evidence type="ECO:0000256" key="10">
    <source>
        <dbReference type="ARBA" id="ARBA00022777"/>
    </source>
</evidence>
<dbReference type="PANTHER" id="PTHR34265">
    <property type="entry name" value="TYPE III PANTOTHENATE KINASE"/>
    <property type="match status" value="1"/>
</dbReference>
<comment type="caution">
    <text evidence="17">The sequence shown here is derived from an EMBL/GenBank/DDBJ whole genome shotgun (WGS) entry which is preliminary data.</text>
</comment>
<evidence type="ECO:0000256" key="11">
    <source>
        <dbReference type="ARBA" id="ARBA00022840"/>
    </source>
</evidence>
<sequence>MSDGVLLEIDMGNTRLKWRLIGQGRQLSGDSHLYRDAWVTRVAPGVEAPALIRLASVAGPERTELLLQHCRHRWQLEPEIAVTTRRCAGVTNAYRDPSAMGVDRWLAVLAAYQQWQRACLIVDCGSAVTLDMVDNEGLHLGGYIVPGLQLMRRALFRDTDAVKVEAAAAASLDPADNTADAVNRGLLLMTVGFVTEAYRRLVAELETPVTVVVTGGDGERVGALLSSIDARICPDLVLDGLALALP</sequence>
<dbReference type="GO" id="GO:0005737">
    <property type="term" value="C:cytoplasm"/>
    <property type="evidence" value="ECO:0007669"/>
    <property type="project" value="UniProtKB-SubCell"/>
</dbReference>
<evidence type="ECO:0000256" key="2">
    <source>
        <dbReference type="ARBA" id="ARBA00001958"/>
    </source>
</evidence>
<keyword evidence="10 16" id="KW-0418">Kinase</keyword>
<feature type="binding site" evidence="16">
    <location>
        <begin position="10"/>
        <end position="17"/>
    </location>
    <ligand>
        <name>ATP</name>
        <dbReference type="ChEBI" id="CHEBI:30616"/>
    </ligand>
</feature>
<name>A0A545SQN1_9GAMM</name>
<dbReference type="Pfam" id="PF03309">
    <property type="entry name" value="Pan_kinase"/>
    <property type="match status" value="1"/>
</dbReference>
<evidence type="ECO:0000256" key="1">
    <source>
        <dbReference type="ARBA" id="ARBA00001206"/>
    </source>
</evidence>
<dbReference type="UniPathway" id="UPA00241">
    <property type="reaction ID" value="UER00352"/>
</dbReference>
<evidence type="ECO:0000256" key="9">
    <source>
        <dbReference type="ARBA" id="ARBA00022741"/>
    </source>
</evidence>
<dbReference type="SUPFAM" id="SSF53067">
    <property type="entry name" value="Actin-like ATPase domain"/>
    <property type="match status" value="2"/>
</dbReference>
<feature type="active site" description="Proton acceptor" evidence="16">
    <location>
        <position position="103"/>
    </location>
</feature>
<evidence type="ECO:0000256" key="13">
    <source>
        <dbReference type="ARBA" id="ARBA00022993"/>
    </source>
</evidence>
<comment type="pathway">
    <text evidence="4 16">Cofactor biosynthesis; coenzyme A biosynthesis; CoA from (R)-pantothenate: step 1/5.</text>
</comment>
<feature type="binding site" evidence="16">
    <location>
        <position position="123"/>
    </location>
    <ligand>
        <name>K(+)</name>
        <dbReference type="ChEBI" id="CHEBI:29103"/>
    </ligand>
</feature>
<feature type="binding site" evidence="16">
    <location>
        <begin position="101"/>
        <end position="104"/>
    </location>
    <ligand>
        <name>substrate</name>
    </ligand>
</feature>
<dbReference type="GO" id="GO:0005524">
    <property type="term" value="F:ATP binding"/>
    <property type="evidence" value="ECO:0007669"/>
    <property type="project" value="UniProtKB-UniRule"/>
</dbReference>
<keyword evidence="9 16" id="KW-0547">Nucleotide-binding</keyword>
<comment type="catalytic activity">
    <reaction evidence="1 16">
        <text>(R)-pantothenate + ATP = (R)-4'-phosphopantothenate + ADP + H(+)</text>
        <dbReference type="Rhea" id="RHEA:16373"/>
        <dbReference type="ChEBI" id="CHEBI:10986"/>
        <dbReference type="ChEBI" id="CHEBI:15378"/>
        <dbReference type="ChEBI" id="CHEBI:29032"/>
        <dbReference type="ChEBI" id="CHEBI:30616"/>
        <dbReference type="ChEBI" id="CHEBI:456216"/>
        <dbReference type="EC" id="2.7.1.33"/>
    </reaction>
</comment>
<feature type="binding site" evidence="16">
    <location>
        <position position="126"/>
    </location>
    <ligand>
        <name>ATP</name>
        <dbReference type="ChEBI" id="CHEBI:30616"/>
    </ligand>
</feature>
<dbReference type="Gene3D" id="3.30.420.40">
    <property type="match status" value="2"/>
</dbReference>
<gene>
    <name evidence="16" type="primary">coaX</name>
    <name evidence="17" type="ORF">FKG94_25545</name>
</gene>
<dbReference type="InterPro" id="IPR043129">
    <property type="entry name" value="ATPase_NBD"/>
</dbReference>
<proteinExistence type="inferred from homology"/>
<evidence type="ECO:0000256" key="15">
    <source>
        <dbReference type="ARBA" id="ARBA00040883"/>
    </source>
</evidence>
<dbReference type="OrthoDB" id="9781305at2"/>
<evidence type="ECO:0000256" key="14">
    <source>
        <dbReference type="ARBA" id="ARBA00038036"/>
    </source>
</evidence>
<evidence type="ECO:0000256" key="3">
    <source>
        <dbReference type="ARBA" id="ARBA00004496"/>
    </source>
</evidence>
<feature type="binding site" evidence="16">
    <location>
        <position position="178"/>
    </location>
    <ligand>
        <name>substrate</name>
    </ligand>
</feature>
<dbReference type="EMBL" id="VHSG01000035">
    <property type="protein sequence ID" value="TQV67295.1"/>
    <property type="molecule type" value="Genomic_DNA"/>
</dbReference>
<dbReference type="GO" id="GO:0004594">
    <property type="term" value="F:pantothenate kinase activity"/>
    <property type="evidence" value="ECO:0007669"/>
    <property type="project" value="UniProtKB-UniRule"/>
</dbReference>
<keyword evidence="18" id="KW-1185">Reference proteome</keyword>
<dbReference type="NCBIfam" id="TIGR00671">
    <property type="entry name" value="baf"/>
    <property type="match status" value="1"/>
</dbReference>
<evidence type="ECO:0000256" key="5">
    <source>
        <dbReference type="ARBA" id="ARBA00011738"/>
    </source>
</evidence>
<keyword evidence="12 16" id="KW-0630">Potassium</keyword>
<dbReference type="GO" id="GO:0015937">
    <property type="term" value="P:coenzyme A biosynthetic process"/>
    <property type="evidence" value="ECO:0007669"/>
    <property type="project" value="UniProtKB-UniRule"/>
</dbReference>
<comment type="cofactor">
    <cofactor evidence="16">
        <name>NH4(+)</name>
        <dbReference type="ChEBI" id="CHEBI:28938"/>
    </cofactor>
    <cofactor evidence="16">
        <name>K(+)</name>
        <dbReference type="ChEBI" id="CHEBI:29103"/>
    </cofactor>
    <text evidence="16">A monovalent cation. Ammonium or potassium.</text>
</comment>
<dbReference type="RefSeq" id="WP_142929794.1">
    <property type="nucleotide sequence ID" value="NZ_ML660111.1"/>
</dbReference>
<evidence type="ECO:0000256" key="6">
    <source>
        <dbReference type="ARBA" id="ARBA00012102"/>
    </source>
</evidence>
<feature type="binding site" evidence="16">
    <location>
        <position position="94"/>
    </location>
    <ligand>
        <name>substrate</name>
    </ligand>
</feature>
<evidence type="ECO:0000256" key="12">
    <source>
        <dbReference type="ARBA" id="ARBA00022958"/>
    </source>
</evidence>
<dbReference type="Proteomes" id="UP000319732">
    <property type="component" value="Unassembled WGS sequence"/>
</dbReference>
<comment type="subunit">
    <text evidence="5 16">Homodimer.</text>
</comment>
<dbReference type="GO" id="GO:0046872">
    <property type="term" value="F:metal ion binding"/>
    <property type="evidence" value="ECO:0007669"/>
    <property type="project" value="UniProtKB-KW"/>
</dbReference>
<organism evidence="17 18">
    <name type="scientific">Exilibacterium tricleocarpae</name>
    <dbReference type="NCBI Taxonomy" id="2591008"/>
    <lineage>
        <taxon>Bacteria</taxon>
        <taxon>Pseudomonadati</taxon>
        <taxon>Pseudomonadota</taxon>
        <taxon>Gammaproteobacteria</taxon>
        <taxon>Cellvibrionales</taxon>
        <taxon>Cellvibrionaceae</taxon>
        <taxon>Exilibacterium</taxon>
    </lineage>
</organism>
<dbReference type="PANTHER" id="PTHR34265:SF1">
    <property type="entry name" value="TYPE III PANTOTHENATE KINASE"/>
    <property type="match status" value="1"/>
</dbReference>
<reference evidence="17 18" key="1">
    <citation type="submission" date="2019-06" db="EMBL/GenBank/DDBJ databases">
        <title>Whole genome sequence for Cellvibrionaceae sp. R142.</title>
        <authorList>
            <person name="Wang G."/>
        </authorList>
    </citation>
    <scope>NUCLEOTIDE SEQUENCE [LARGE SCALE GENOMIC DNA]</scope>
    <source>
        <strain evidence="17 18">R142</strain>
    </source>
</reference>
<accession>A0A545SQN1</accession>
<evidence type="ECO:0000256" key="16">
    <source>
        <dbReference type="HAMAP-Rule" id="MF_01274"/>
    </source>
</evidence>
<dbReference type="EC" id="2.7.1.33" evidence="6 16"/>
<protein>
    <recommendedName>
        <fullName evidence="15 16">Type III pantothenate kinase</fullName>
        <ecNumber evidence="6 16">2.7.1.33</ecNumber>
    </recommendedName>
    <alternativeName>
        <fullName evidence="16">PanK-III</fullName>
    </alternativeName>
    <alternativeName>
        <fullName evidence="16">Pantothenic acid kinase</fullName>
    </alternativeName>
</protein>
<keyword evidence="11 16" id="KW-0067">ATP-binding</keyword>
<comment type="function">
    <text evidence="16">Catalyzes the phosphorylation of pantothenate (Pan), the first step in CoA biosynthesis.</text>
</comment>
<keyword evidence="16" id="KW-0479">Metal-binding</keyword>
<dbReference type="HAMAP" id="MF_01274">
    <property type="entry name" value="Pantothen_kinase_3"/>
    <property type="match status" value="1"/>
</dbReference>
<comment type="cofactor">
    <cofactor evidence="2">
        <name>K(+)</name>
        <dbReference type="ChEBI" id="CHEBI:29103"/>
    </cofactor>
</comment>
<dbReference type="InterPro" id="IPR004619">
    <property type="entry name" value="Type_III_PanK"/>
</dbReference>
<evidence type="ECO:0000256" key="4">
    <source>
        <dbReference type="ARBA" id="ARBA00005225"/>
    </source>
</evidence>
<keyword evidence="7 16" id="KW-0963">Cytoplasm</keyword>
<evidence type="ECO:0000256" key="8">
    <source>
        <dbReference type="ARBA" id="ARBA00022679"/>
    </source>
</evidence>
<dbReference type="AlphaFoldDB" id="A0A545SQN1"/>
<evidence type="ECO:0000313" key="18">
    <source>
        <dbReference type="Proteomes" id="UP000319732"/>
    </source>
</evidence>
<comment type="subcellular location">
    <subcellularLocation>
        <location evidence="3 16">Cytoplasm</location>
    </subcellularLocation>
</comment>
<keyword evidence="8 16" id="KW-0808">Transferase</keyword>
<evidence type="ECO:0000313" key="17">
    <source>
        <dbReference type="EMBL" id="TQV67295.1"/>
    </source>
</evidence>
<dbReference type="CDD" id="cd24015">
    <property type="entry name" value="ASKHA_NBD_PanK-III"/>
    <property type="match status" value="1"/>
</dbReference>